<comment type="caution">
    <text evidence="11">The sequence shown here is derived from an EMBL/GenBank/DDBJ whole genome shotgun (WGS) entry which is preliminary data.</text>
</comment>
<accession>A0ABP7VNY6</accession>
<dbReference type="NCBIfam" id="TIGR01496">
    <property type="entry name" value="DHPS"/>
    <property type="match status" value="1"/>
</dbReference>
<name>A0ABP7VNY6_9FLAO</name>
<evidence type="ECO:0000313" key="12">
    <source>
        <dbReference type="Proteomes" id="UP001500367"/>
    </source>
</evidence>
<comment type="catalytic activity">
    <reaction evidence="1">
        <text>(7,8-dihydropterin-6-yl)methyl diphosphate + 4-aminobenzoate = 7,8-dihydropteroate + diphosphate</text>
        <dbReference type="Rhea" id="RHEA:19949"/>
        <dbReference type="ChEBI" id="CHEBI:17836"/>
        <dbReference type="ChEBI" id="CHEBI:17839"/>
        <dbReference type="ChEBI" id="CHEBI:33019"/>
        <dbReference type="ChEBI" id="CHEBI:72950"/>
        <dbReference type="EC" id="2.5.1.15"/>
    </reaction>
</comment>
<gene>
    <name evidence="11" type="primary">folP</name>
    <name evidence="11" type="ORF">GCM10022389_15600</name>
</gene>
<keyword evidence="5 9" id="KW-0808">Transferase</keyword>
<protein>
    <recommendedName>
        <fullName evidence="4 9">Dihydropteroate synthase</fullName>
        <shortName evidence="9">DHPS</shortName>
        <ecNumber evidence="4 9">2.5.1.15</ecNumber>
    </recommendedName>
    <alternativeName>
        <fullName evidence="9">Dihydropteroate pyrophosphorylase</fullName>
    </alternativeName>
</protein>
<keyword evidence="6 9" id="KW-0479">Metal-binding</keyword>
<comment type="cofactor">
    <cofactor evidence="2 9">
        <name>Mg(2+)</name>
        <dbReference type="ChEBI" id="CHEBI:18420"/>
    </cofactor>
</comment>
<evidence type="ECO:0000256" key="5">
    <source>
        <dbReference type="ARBA" id="ARBA00022679"/>
    </source>
</evidence>
<evidence type="ECO:0000256" key="7">
    <source>
        <dbReference type="ARBA" id="ARBA00022842"/>
    </source>
</evidence>
<dbReference type="Pfam" id="PF00809">
    <property type="entry name" value="Pterin_bind"/>
    <property type="match status" value="1"/>
</dbReference>
<sequence length="274" mass="30623">MTINCKGKLIDLSTPKVMGILNVTPNSFYDGGKHIDEKSILLQVEKMLLEGATFIDIGGYSSKPNAEFVSEEEELQRILPVVQKVLNEFPKTIISIDTFRSKVANETLESGAAMINDISAGNLDDAMLQTIANLQVPYIMMHMRGTPQTMQSMTQYENIVKEMIFYFSDRVAKARSLGINDLIIDPGFGFAKTLEQNFEVLNKLELFQMLELPLLAGVSRKSMIYKTLDTTAEFALNGTTSLNTISLMKGAKILRVHDVKEAVECVKLYNQLNH</sequence>
<evidence type="ECO:0000259" key="10">
    <source>
        <dbReference type="PROSITE" id="PS50972"/>
    </source>
</evidence>
<comment type="similarity">
    <text evidence="9">Belongs to the DHPS family.</text>
</comment>
<keyword evidence="8 9" id="KW-0289">Folate biosynthesis</keyword>
<evidence type="ECO:0000313" key="11">
    <source>
        <dbReference type="EMBL" id="GAA4071224.1"/>
    </source>
</evidence>
<dbReference type="PROSITE" id="PS50972">
    <property type="entry name" value="PTERIN_BINDING"/>
    <property type="match status" value="1"/>
</dbReference>
<dbReference type="InterPro" id="IPR006390">
    <property type="entry name" value="DHP_synth_dom"/>
</dbReference>
<dbReference type="EMBL" id="BAABCT010000003">
    <property type="protein sequence ID" value="GAA4071224.1"/>
    <property type="molecule type" value="Genomic_DNA"/>
</dbReference>
<dbReference type="Gene3D" id="3.20.20.20">
    <property type="entry name" value="Dihydropteroate synthase-like"/>
    <property type="match status" value="1"/>
</dbReference>
<evidence type="ECO:0000256" key="6">
    <source>
        <dbReference type="ARBA" id="ARBA00022723"/>
    </source>
</evidence>
<keyword evidence="12" id="KW-1185">Reference proteome</keyword>
<dbReference type="InterPro" id="IPR011005">
    <property type="entry name" value="Dihydropteroate_synth-like_sf"/>
</dbReference>
<keyword evidence="7 9" id="KW-0460">Magnesium</keyword>
<evidence type="ECO:0000256" key="8">
    <source>
        <dbReference type="ARBA" id="ARBA00022909"/>
    </source>
</evidence>
<dbReference type="InterPro" id="IPR000489">
    <property type="entry name" value="Pterin-binding_dom"/>
</dbReference>
<evidence type="ECO:0000256" key="9">
    <source>
        <dbReference type="RuleBase" id="RU361205"/>
    </source>
</evidence>
<dbReference type="Proteomes" id="UP001500367">
    <property type="component" value="Unassembled WGS sequence"/>
</dbReference>
<dbReference type="PROSITE" id="PS00792">
    <property type="entry name" value="DHPS_1"/>
    <property type="match status" value="1"/>
</dbReference>
<reference evidence="12" key="1">
    <citation type="journal article" date="2019" name="Int. J. Syst. Evol. Microbiol.">
        <title>The Global Catalogue of Microorganisms (GCM) 10K type strain sequencing project: providing services to taxonomists for standard genome sequencing and annotation.</title>
        <authorList>
            <consortium name="The Broad Institute Genomics Platform"/>
            <consortium name="The Broad Institute Genome Sequencing Center for Infectious Disease"/>
            <person name="Wu L."/>
            <person name="Ma J."/>
        </authorList>
    </citation>
    <scope>NUCLEOTIDE SEQUENCE [LARGE SCALE GENOMIC DNA]</scope>
    <source>
        <strain evidence="12">JCM 17069</strain>
    </source>
</reference>
<evidence type="ECO:0000256" key="4">
    <source>
        <dbReference type="ARBA" id="ARBA00012458"/>
    </source>
</evidence>
<feature type="domain" description="Pterin-binding" evidence="10">
    <location>
        <begin position="15"/>
        <end position="267"/>
    </location>
</feature>
<dbReference type="RefSeq" id="WP_344816164.1">
    <property type="nucleotide sequence ID" value="NZ_BAABCT010000003.1"/>
</dbReference>
<comment type="function">
    <text evidence="9">Catalyzes the condensation of para-aminobenzoate (pABA) with 6-hydroxymethyl-7,8-dihydropterin diphosphate (DHPt-PP) to form 7,8-dihydropteroate (H2Pte), the immediate precursor of folate derivatives.</text>
</comment>
<dbReference type="CDD" id="cd00739">
    <property type="entry name" value="DHPS"/>
    <property type="match status" value="1"/>
</dbReference>
<evidence type="ECO:0000256" key="1">
    <source>
        <dbReference type="ARBA" id="ARBA00000012"/>
    </source>
</evidence>
<dbReference type="PANTHER" id="PTHR20941">
    <property type="entry name" value="FOLATE SYNTHESIS PROTEINS"/>
    <property type="match status" value="1"/>
</dbReference>
<comment type="pathway">
    <text evidence="3 9">Cofactor biosynthesis; tetrahydrofolate biosynthesis; 7,8-dihydrofolate from 2-amino-4-hydroxy-6-hydroxymethyl-7,8-dihydropteridine diphosphate and 4-aminobenzoate: step 1/2.</text>
</comment>
<dbReference type="InterPro" id="IPR045031">
    <property type="entry name" value="DHP_synth-like"/>
</dbReference>
<dbReference type="SUPFAM" id="SSF51717">
    <property type="entry name" value="Dihydropteroate synthetase-like"/>
    <property type="match status" value="1"/>
</dbReference>
<proteinExistence type="inferred from homology"/>
<dbReference type="EC" id="2.5.1.15" evidence="4 9"/>
<evidence type="ECO:0000256" key="2">
    <source>
        <dbReference type="ARBA" id="ARBA00001946"/>
    </source>
</evidence>
<evidence type="ECO:0000256" key="3">
    <source>
        <dbReference type="ARBA" id="ARBA00004763"/>
    </source>
</evidence>
<organism evidence="11 12">
    <name type="scientific">Flavobacterium cheonanense</name>
    <dbReference type="NCBI Taxonomy" id="706183"/>
    <lineage>
        <taxon>Bacteria</taxon>
        <taxon>Pseudomonadati</taxon>
        <taxon>Bacteroidota</taxon>
        <taxon>Flavobacteriia</taxon>
        <taxon>Flavobacteriales</taxon>
        <taxon>Flavobacteriaceae</taxon>
        <taxon>Flavobacterium</taxon>
    </lineage>
</organism>
<dbReference type="PANTHER" id="PTHR20941:SF1">
    <property type="entry name" value="FOLIC ACID SYNTHESIS PROTEIN FOL1"/>
    <property type="match status" value="1"/>
</dbReference>